<dbReference type="InterPro" id="IPR002501">
    <property type="entry name" value="PsdUridine_synth_N"/>
</dbReference>
<name>A0ABN6M4F0_9BACT</name>
<keyword evidence="3 5" id="KW-0819">tRNA processing</keyword>
<evidence type="ECO:0000259" key="6">
    <source>
        <dbReference type="Pfam" id="PF01509"/>
    </source>
</evidence>
<dbReference type="EMBL" id="AP025516">
    <property type="protein sequence ID" value="BDD87787.1"/>
    <property type="molecule type" value="Genomic_DNA"/>
</dbReference>
<dbReference type="NCBIfam" id="TIGR00431">
    <property type="entry name" value="TruB"/>
    <property type="match status" value="1"/>
</dbReference>
<dbReference type="HAMAP" id="MF_01080">
    <property type="entry name" value="TruB_bact"/>
    <property type="match status" value="1"/>
</dbReference>
<dbReference type="InterPro" id="IPR014780">
    <property type="entry name" value="tRNA_psdUridine_synth_TruB"/>
</dbReference>
<dbReference type="Pfam" id="PF16198">
    <property type="entry name" value="TruB_C_2"/>
    <property type="match status" value="1"/>
</dbReference>
<evidence type="ECO:0000256" key="2">
    <source>
        <dbReference type="ARBA" id="ARBA00005642"/>
    </source>
</evidence>
<gene>
    <name evidence="5 8" type="primary">truB</name>
    <name evidence="8" type="ORF">DPPLL_21520</name>
</gene>
<dbReference type="CDD" id="cd02573">
    <property type="entry name" value="PseudoU_synth_EcTruB"/>
    <property type="match status" value="1"/>
</dbReference>
<evidence type="ECO:0000256" key="4">
    <source>
        <dbReference type="ARBA" id="ARBA00023235"/>
    </source>
</evidence>
<dbReference type="PANTHER" id="PTHR13767">
    <property type="entry name" value="TRNA-PSEUDOURIDINE SYNTHASE"/>
    <property type="match status" value="1"/>
</dbReference>
<evidence type="ECO:0000313" key="8">
    <source>
        <dbReference type="EMBL" id="BDD87787.1"/>
    </source>
</evidence>
<evidence type="ECO:0000256" key="5">
    <source>
        <dbReference type="HAMAP-Rule" id="MF_01080"/>
    </source>
</evidence>
<dbReference type="InterPro" id="IPR020103">
    <property type="entry name" value="PsdUridine_synth_cat_dom_sf"/>
</dbReference>
<keyword evidence="9" id="KW-1185">Reference proteome</keyword>
<evidence type="ECO:0000313" key="9">
    <source>
        <dbReference type="Proteomes" id="UP000830055"/>
    </source>
</evidence>
<comment type="function">
    <text evidence="5">Responsible for synthesis of pseudouridine from uracil-55 in the psi GC loop of transfer RNAs.</text>
</comment>
<evidence type="ECO:0000256" key="3">
    <source>
        <dbReference type="ARBA" id="ARBA00022694"/>
    </source>
</evidence>
<feature type="domain" description="tRNA pseudouridylate synthase B C-terminal" evidence="7">
    <location>
        <begin position="184"/>
        <end position="223"/>
    </location>
</feature>
<reference evidence="8 9" key="1">
    <citation type="submission" date="2022-01" db="EMBL/GenBank/DDBJ databases">
        <title>Desulfofustis limnae sp. nov., a novel mesophilic sulfate-reducing bacterium isolated from marsh soil.</title>
        <authorList>
            <person name="Watanabe M."/>
            <person name="Takahashi A."/>
            <person name="Kojima H."/>
            <person name="Fukui M."/>
        </authorList>
    </citation>
    <scope>NUCLEOTIDE SEQUENCE [LARGE SCALE GENOMIC DNA]</scope>
    <source>
        <strain evidence="8 9">PPLL</strain>
    </source>
</reference>
<sequence length="258" mass="27775">MQMADGTGVMLVDKPAGFTSFAMVRVLRRLSRVKKVGHAGTLDPFATGLLVICIGRPATRLIGAMMEGKKHYLATVQLGCVSTTHDPEGELHATGPWPAISAETMEAVLARFRGTIMQTPPAFSALKHQGKPLYHYARQGIVVEKPPRPVVIDELEWLDARSQVEVTDPTVQLRIRCGKGTYIRSLAADIGAALGCGAFLSGLRRLGSGCFSVEEAVTGAALAGPDGRALLAEGLLDVEQVRKRLQYSSEIYNMPDYA</sequence>
<evidence type="ECO:0000256" key="1">
    <source>
        <dbReference type="ARBA" id="ARBA00000385"/>
    </source>
</evidence>
<organism evidence="8 9">
    <name type="scientific">Desulfofustis limnaeus</name>
    <dbReference type="NCBI Taxonomy" id="2740163"/>
    <lineage>
        <taxon>Bacteria</taxon>
        <taxon>Pseudomonadati</taxon>
        <taxon>Thermodesulfobacteriota</taxon>
        <taxon>Desulfobulbia</taxon>
        <taxon>Desulfobulbales</taxon>
        <taxon>Desulfocapsaceae</taxon>
        <taxon>Desulfofustis</taxon>
    </lineage>
</organism>
<proteinExistence type="inferred from homology"/>
<dbReference type="Proteomes" id="UP000830055">
    <property type="component" value="Chromosome"/>
</dbReference>
<feature type="domain" description="Pseudouridine synthase II N-terminal" evidence="6">
    <location>
        <begin position="28"/>
        <end position="183"/>
    </location>
</feature>
<dbReference type="PANTHER" id="PTHR13767:SF2">
    <property type="entry name" value="PSEUDOURIDYLATE SYNTHASE TRUB1"/>
    <property type="match status" value="1"/>
</dbReference>
<accession>A0ABN6M4F0</accession>
<comment type="catalytic activity">
    <reaction evidence="1 5">
        <text>uridine(55) in tRNA = pseudouridine(55) in tRNA</text>
        <dbReference type="Rhea" id="RHEA:42532"/>
        <dbReference type="Rhea" id="RHEA-COMP:10101"/>
        <dbReference type="Rhea" id="RHEA-COMP:10102"/>
        <dbReference type="ChEBI" id="CHEBI:65314"/>
        <dbReference type="ChEBI" id="CHEBI:65315"/>
        <dbReference type="EC" id="5.4.99.25"/>
    </reaction>
</comment>
<protein>
    <recommendedName>
        <fullName evidence="5">tRNA pseudouridine synthase B</fullName>
        <ecNumber evidence="5">5.4.99.25</ecNumber>
    </recommendedName>
    <alternativeName>
        <fullName evidence="5">tRNA pseudouridine(55) synthase</fullName>
        <shortName evidence="5">Psi55 synthase</shortName>
    </alternativeName>
    <alternativeName>
        <fullName evidence="5">tRNA pseudouridylate synthase</fullName>
    </alternativeName>
    <alternativeName>
        <fullName evidence="5">tRNA-uridine isomerase</fullName>
    </alternativeName>
</protein>
<evidence type="ECO:0000259" key="7">
    <source>
        <dbReference type="Pfam" id="PF16198"/>
    </source>
</evidence>
<dbReference type="InterPro" id="IPR032819">
    <property type="entry name" value="TruB_C"/>
</dbReference>
<keyword evidence="4 5" id="KW-0413">Isomerase</keyword>
<dbReference type="SUPFAM" id="SSF55120">
    <property type="entry name" value="Pseudouridine synthase"/>
    <property type="match status" value="1"/>
</dbReference>
<feature type="active site" description="Nucleophile" evidence="5">
    <location>
        <position position="43"/>
    </location>
</feature>
<dbReference type="Pfam" id="PF01509">
    <property type="entry name" value="TruB_N"/>
    <property type="match status" value="1"/>
</dbReference>
<dbReference type="EC" id="5.4.99.25" evidence="5"/>
<dbReference type="Gene3D" id="3.30.2350.10">
    <property type="entry name" value="Pseudouridine synthase"/>
    <property type="match status" value="1"/>
</dbReference>
<comment type="similarity">
    <text evidence="2 5">Belongs to the pseudouridine synthase TruB family. Type 1 subfamily.</text>
</comment>